<dbReference type="RefSeq" id="WP_169160672.1">
    <property type="nucleotide sequence ID" value="NZ_JABBFW010000007.1"/>
</dbReference>
<evidence type="ECO:0000313" key="4">
    <source>
        <dbReference type="Proteomes" id="UP000574067"/>
    </source>
</evidence>
<sequence length="331" mass="35183">MTSSHRPRFQPTRRRLLTAALALPAARWVQAQPAWPAKTITLIVPFAPGGIADITARTVTQAVAKSLGQTIVIDNRPSAGSIVASQAVAKAAPDGYTVLLMSNSNAVSEGLFKKLPFSSIRDFAPVATLGFFDLAAFVDNGSRFKSLAEVIGYAKANPGKLTIGTISIGSTQHLAAELFKTTAGIDAVIVPYKASAAVLTALRGGEIDIGFEILGPFLSQVTGKTLRALAVTSDKRFPTLPDVPTVQESGVRNYNVASWNALAVPAKTPQAVIERLNRAANDALKQPEVQQQLQKLGVRPKGGTPQELQTLLASEIKRWSAVIAEAKIERQ</sequence>
<protein>
    <submittedName>
        <fullName evidence="3">Tripartite tricarboxylate transporter substrate binding protein</fullName>
    </submittedName>
</protein>
<keyword evidence="2" id="KW-0732">Signal</keyword>
<dbReference type="PANTHER" id="PTHR42928">
    <property type="entry name" value="TRICARBOXYLATE-BINDING PROTEIN"/>
    <property type="match status" value="1"/>
</dbReference>
<name>A0A848FBE7_9BURK</name>
<dbReference type="Proteomes" id="UP000574067">
    <property type="component" value="Unassembled WGS sequence"/>
</dbReference>
<comment type="caution">
    <text evidence="3">The sequence shown here is derived from an EMBL/GenBank/DDBJ whole genome shotgun (WGS) entry which is preliminary data.</text>
</comment>
<dbReference type="InterPro" id="IPR005064">
    <property type="entry name" value="BUG"/>
</dbReference>
<keyword evidence="4" id="KW-1185">Reference proteome</keyword>
<dbReference type="AlphaFoldDB" id="A0A848FBE7"/>
<comment type="similarity">
    <text evidence="1">Belongs to the UPF0065 (bug) family.</text>
</comment>
<dbReference type="PANTHER" id="PTHR42928:SF5">
    <property type="entry name" value="BLR1237 PROTEIN"/>
    <property type="match status" value="1"/>
</dbReference>
<dbReference type="Gene3D" id="3.40.190.10">
    <property type="entry name" value="Periplasmic binding protein-like II"/>
    <property type="match status" value="1"/>
</dbReference>
<gene>
    <name evidence="3" type="ORF">HHL10_12385</name>
</gene>
<evidence type="ECO:0000313" key="3">
    <source>
        <dbReference type="EMBL" id="NML15769.1"/>
    </source>
</evidence>
<feature type="chain" id="PRO_5032359509" evidence="2">
    <location>
        <begin position="32"/>
        <end position="331"/>
    </location>
</feature>
<dbReference type="Gene3D" id="3.40.190.150">
    <property type="entry name" value="Bordetella uptake gene, domain 1"/>
    <property type="match status" value="1"/>
</dbReference>
<feature type="signal peptide" evidence="2">
    <location>
        <begin position="1"/>
        <end position="31"/>
    </location>
</feature>
<dbReference type="PIRSF" id="PIRSF017082">
    <property type="entry name" value="YflP"/>
    <property type="match status" value="1"/>
</dbReference>
<dbReference type="Pfam" id="PF03401">
    <property type="entry name" value="TctC"/>
    <property type="match status" value="1"/>
</dbReference>
<evidence type="ECO:0000256" key="2">
    <source>
        <dbReference type="SAM" id="SignalP"/>
    </source>
</evidence>
<dbReference type="EMBL" id="JABBFW010000007">
    <property type="protein sequence ID" value="NML15769.1"/>
    <property type="molecule type" value="Genomic_DNA"/>
</dbReference>
<dbReference type="InterPro" id="IPR042100">
    <property type="entry name" value="Bug_dom1"/>
</dbReference>
<reference evidence="3 4" key="1">
    <citation type="submission" date="2020-04" db="EMBL/GenBank/DDBJ databases">
        <title>Azohydromonas sp. isolated from soil.</title>
        <authorList>
            <person name="Dahal R.H."/>
        </authorList>
    </citation>
    <scope>NUCLEOTIDE SEQUENCE [LARGE SCALE GENOMIC DNA]</scope>
    <source>
        <strain evidence="3 4">G-1-1-14</strain>
    </source>
</reference>
<dbReference type="CDD" id="cd13578">
    <property type="entry name" value="PBP2_Bug27"/>
    <property type="match status" value="1"/>
</dbReference>
<organism evidence="3 4">
    <name type="scientific">Azohydromonas caseinilytica</name>
    <dbReference type="NCBI Taxonomy" id="2728836"/>
    <lineage>
        <taxon>Bacteria</taxon>
        <taxon>Pseudomonadati</taxon>
        <taxon>Pseudomonadota</taxon>
        <taxon>Betaproteobacteria</taxon>
        <taxon>Burkholderiales</taxon>
        <taxon>Sphaerotilaceae</taxon>
        <taxon>Azohydromonas</taxon>
    </lineage>
</organism>
<accession>A0A848FBE7</accession>
<dbReference type="SUPFAM" id="SSF53850">
    <property type="entry name" value="Periplasmic binding protein-like II"/>
    <property type="match status" value="1"/>
</dbReference>
<evidence type="ECO:0000256" key="1">
    <source>
        <dbReference type="ARBA" id="ARBA00006987"/>
    </source>
</evidence>
<proteinExistence type="inferred from homology"/>